<gene>
    <name evidence="2" type="ORF">SNAT2548_LOCUS8813</name>
</gene>
<keyword evidence="3" id="KW-1185">Reference proteome</keyword>
<comment type="caution">
    <text evidence="2">The sequence shown here is derived from an EMBL/GenBank/DDBJ whole genome shotgun (WGS) entry which is preliminary data.</text>
</comment>
<dbReference type="Gene3D" id="2.60.120.620">
    <property type="entry name" value="q2cbj1_9rhob like domain"/>
    <property type="match status" value="1"/>
</dbReference>
<dbReference type="EMBL" id="CAJNDS010000668">
    <property type="protein sequence ID" value="CAE7226477.1"/>
    <property type="molecule type" value="Genomic_DNA"/>
</dbReference>
<feature type="compositionally biased region" description="Basic and acidic residues" evidence="1">
    <location>
        <begin position="140"/>
        <end position="150"/>
    </location>
</feature>
<dbReference type="Proteomes" id="UP000604046">
    <property type="component" value="Unassembled WGS sequence"/>
</dbReference>
<sequence>MADAAEAQREESIFSTSYWRQVCPELHVEDKAYQAEVLARDRSVAAVADCREVRSRILEEGFAALSPAQLSWTAPVGRLAQGVLQLEKHGWPATFIALYDEAWAMARDAGAVMREATGNSLCMDVVGFLVRPSQTKGFSPHRDRQPEDWTPKGVPPETAATFKPDGMAKYVTLWAALTDATPENSCLHFVPRRVDPGYSAGDPDDGDPMLRIFQDKAAFQTIRSAPVAAGGCTFHTHRTIHWGSAGRRAGEVAPRIALSFGFSTEDFEPPYFSPKALPFPELRLRAALASAQVLNYATLAVGDREGWSALAGEMAGCGASTLRLLHRVFQSQAKRFHPTYRKEIATKFVSVSLNLPPGAAEEGAKTAEEGKGPGPGSQKRRRAAAKQVEDSDDDDDALMAMLEAEASTGEVLFHDDFDLLNSGEGPEEASPKPARKKKALGKRKKPRGTGKNG</sequence>
<evidence type="ECO:0000256" key="1">
    <source>
        <dbReference type="SAM" id="MobiDB-lite"/>
    </source>
</evidence>
<feature type="region of interest" description="Disordered" evidence="1">
    <location>
        <begin position="136"/>
        <end position="158"/>
    </location>
</feature>
<feature type="region of interest" description="Disordered" evidence="1">
    <location>
        <begin position="359"/>
        <end position="403"/>
    </location>
</feature>
<reference evidence="2" key="1">
    <citation type="submission" date="2021-02" db="EMBL/GenBank/DDBJ databases">
        <authorList>
            <person name="Dougan E. K."/>
            <person name="Rhodes N."/>
            <person name="Thang M."/>
            <person name="Chan C."/>
        </authorList>
    </citation>
    <scope>NUCLEOTIDE SEQUENCE</scope>
</reference>
<dbReference type="InterPro" id="IPR008775">
    <property type="entry name" value="Phytyl_CoA_dOase-like"/>
</dbReference>
<organism evidence="2 3">
    <name type="scientific">Symbiodinium natans</name>
    <dbReference type="NCBI Taxonomy" id="878477"/>
    <lineage>
        <taxon>Eukaryota</taxon>
        <taxon>Sar</taxon>
        <taxon>Alveolata</taxon>
        <taxon>Dinophyceae</taxon>
        <taxon>Suessiales</taxon>
        <taxon>Symbiodiniaceae</taxon>
        <taxon>Symbiodinium</taxon>
    </lineage>
</organism>
<evidence type="ECO:0000313" key="3">
    <source>
        <dbReference type="Proteomes" id="UP000604046"/>
    </source>
</evidence>
<protein>
    <submittedName>
        <fullName evidence="2">Uncharacterized protein</fullName>
    </submittedName>
</protein>
<evidence type="ECO:0000313" key="2">
    <source>
        <dbReference type="EMBL" id="CAE7226477.1"/>
    </source>
</evidence>
<dbReference type="OrthoDB" id="45168at2759"/>
<feature type="compositionally biased region" description="Basic residues" evidence="1">
    <location>
        <begin position="433"/>
        <end position="453"/>
    </location>
</feature>
<dbReference type="Pfam" id="PF05721">
    <property type="entry name" value="PhyH"/>
    <property type="match status" value="1"/>
</dbReference>
<feature type="compositionally biased region" description="Basic and acidic residues" evidence="1">
    <location>
        <begin position="362"/>
        <end position="371"/>
    </location>
</feature>
<feature type="region of interest" description="Disordered" evidence="1">
    <location>
        <begin position="417"/>
        <end position="453"/>
    </location>
</feature>
<accession>A0A812KFV5</accession>
<proteinExistence type="predicted"/>
<dbReference type="SUPFAM" id="SSF51197">
    <property type="entry name" value="Clavaminate synthase-like"/>
    <property type="match status" value="1"/>
</dbReference>
<dbReference type="AlphaFoldDB" id="A0A812KFV5"/>
<name>A0A812KFV5_9DINO</name>